<dbReference type="InterPro" id="IPR046825">
    <property type="entry name" value="PDH_C"/>
</dbReference>
<dbReference type="AlphaFoldDB" id="A0A6S6SJZ1"/>
<protein>
    <recommendedName>
        <fullName evidence="1">Prephenate dehydrogenase dimerization domain-containing protein</fullName>
    </recommendedName>
</protein>
<name>A0A6S6SJZ1_9BACT</name>
<feature type="domain" description="Prephenate dehydrogenase dimerization" evidence="1">
    <location>
        <begin position="1"/>
        <end position="42"/>
    </location>
</feature>
<sequence>WEDIFRQNKDNLLKSIEAFNIEMLHCQKLVEEDRWDELHQWIGDANKLHDIL</sequence>
<accession>A0A6S6SJZ1</accession>
<reference evidence="2" key="1">
    <citation type="submission" date="2020-01" db="EMBL/GenBank/DDBJ databases">
        <authorList>
            <person name="Meier V. D."/>
            <person name="Meier V D."/>
        </authorList>
    </citation>
    <scope>NUCLEOTIDE SEQUENCE</scope>
    <source>
        <strain evidence="2">HLG_WM_MAG_03</strain>
    </source>
</reference>
<dbReference type="GO" id="GO:0016491">
    <property type="term" value="F:oxidoreductase activity"/>
    <property type="evidence" value="ECO:0007669"/>
    <property type="project" value="UniProtKB-KW"/>
</dbReference>
<evidence type="ECO:0000313" key="2">
    <source>
        <dbReference type="EMBL" id="CAA6805201.1"/>
    </source>
</evidence>
<feature type="non-terminal residue" evidence="2">
    <location>
        <position position="1"/>
    </location>
</feature>
<evidence type="ECO:0000259" key="1">
    <source>
        <dbReference type="Pfam" id="PF20463"/>
    </source>
</evidence>
<dbReference type="Gene3D" id="1.10.3660.10">
    <property type="entry name" value="6-phosphogluconate dehydrogenase C-terminal like domain"/>
    <property type="match status" value="1"/>
</dbReference>
<dbReference type="Pfam" id="PF20463">
    <property type="entry name" value="PDH_C"/>
    <property type="match status" value="1"/>
</dbReference>
<dbReference type="EMBL" id="CACVAR010000132">
    <property type="protein sequence ID" value="CAA6805201.1"/>
    <property type="molecule type" value="Genomic_DNA"/>
</dbReference>
<dbReference type="InterPro" id="IPR008927">
    <property type="entry name" value="6-PGluconate_DH-like_C_sf"/>
</dbReference>
<organism evidence="2">
    <name type="scientific">uncultured Sulfurovum sp</name>
    <dbReference type="NCBI Taxonomy" id="269237"/>
    <lineage>
        <taxon>Bacteria</taxon>
        <taxon>Pseudomonadati</taxon>
        <taxon>Campylobacterota</taxon>
        <taxon>Epsilonproteobacteria</taxon>
        <taxon>Campylobacterales</taxon>
        <taxon>Sulfurovaceae</taxon>
        <taxon>Sulfurovum</taxon>
        <taxon>environmental samples</taxon>
    </lineage>
</organism>
<proteinExistence type="predicted"/>
<dbReference type="SUPFAM" id="SSF48179">
    <property type="entry name" value="6-phosphogluconate dehydrogenase C-terminal domain-like"/>
    <property type="match status" value="1"/>
</dbReference>
<gene>
    <name evidence="2" type="ORF">HELGO_WM89519</name>
</gene>
<keyword evidence="2" id="KW-0560">Oxidoreductase</keyword>